<evidence type="ECO:0000256" key="4">
    <source>
        <dbReference type="ARBA" id="ARBA00023136"/>
    </source>
</evidence>
<dbReference type="InterPro" id="IPR011701">
    <property type="entry name" value="MFS"/>
</dbReference>
<feature type="transmembrane region" description="Helical" evidence="5">
    <location>
        <begin position="471"/>
        <end position="489"/>
    </location>
</feature>
<gene>
    <name evidence="7" type="ORF">SEUCBS140593_005952</name>
</gene>
<evidence type="ECO:0000256" key="3">
    <source>
        <dbReference type="ARBA" id="ARBA00022989"/>
    </source>
</evidence>
<feature type="domain" description="Major facilitator superfamily (MFS) profile" evidence="6">
    <location>
        <begin position="70"/>
        <end position="548"/>
    </location>
</feature>
<evidence type="ECO:0000256" key="1">
    <source>
        <dbReference type="ARBA" id="ARBA00004141"/>
    </source>
</evidence>
<evidence type="ECO:0000313" key="8">
    <source>
        <dbReference type="Proteomes" id="UP001642482"/>
    </source>
</evidence>
<feature type="transmembrane region" description="Helical" evidence="5">
    <location>
        <begin position="170"/>
        <end position="189"/>
    </location>
</feature>
<comment type="subcellular location">
    <subcellularLocation>
        <location evidence="1">Membrane</location>
        <topology evidence="1">Multi-pass membrane protein</topology>
    </subcellularLocation>
</comment>
<dbReference type="PANTHER" id="PTHR23502">
    <property type="entry name" value="MAJOR FACILITATOR SUPERFAMILY"/>
    <property type="match status" value="1"/>
</dbReference>
<dbReference type="Pfam" id="PF07690">
    <property type="entry name" value="MFS_1"/>
    <property type="match status" value="1"/>
</dbReference>
<feature type="transmembrane region" description="Helical" evidence="5">
    <location>
        <begin position="366"/>
        <end position="388"/>
    </location>
</feature>
<keyword evidence="4 5" id="KW-0472">Membrane</keyword>
<dbReference type="InterPro" id="IPR020846">
    <property type="entry name" value="MFS_dom"/>
</dbReference>
<feature type="transmembrane region" description="Helical" evidence="5">
    <location>
        <begin position="409"/>
        <end position="430"/>
    </location>
</feature>
<dbReference type="InterPro" id="IPR036259">
    <property type="entry name" value="MFS_trans_sf"/>
</dbReference>
<evidence type="ECO:0000256" key="5">
    <source>
        <dbReference type="SAM" id="Phobius"/>
    </source>
</evidence>
<feature type="transmembrane region" description="Helical" evidence="5">
    <location>
        <begin position="137"/>
        <end position="158"/>
    </location>
</feature>
<accession>A0ABP0C2W5</accession>
<keyword evidence="3 5" id="KW-1133">Transmembrane helix</keyword>
<dbReference type="EMBL" id="CAWUHD010000061">
    <property type="protein sequence ID" value="CAK7225591.1"/>
    <property type="molecule type" value="Genomic_DNA"/>
</dbReference>
<feature type="transmembrane region" description="Helical" evidence="5">
    <location>
        <begin position="436"/>
        <end position="459"/>
    </location>
</feature>
<dbReference type="PANTHER" id="PTHR23502:SF29">
    <property type="entry name" value="TRANSPORTER, PUTATIVE (AFU_ORTHOLOGUE AFUA_6G06680)-RELATED"/>
    <property type="match status" value="1"/>
</dbReference>
<proteinExistence type="predicted"/>
<keyword evidence="2 5" id="KW-0812">Transmembrane</keyword>
<name>A0ABP0C2W5_9PEZI</name>
<feature type="transmembrane region" description="Helical" evidence="5">
    <location>
        <begin position="104"/>
        <end position="125"/>
    </location>
</feature>
<feature type="transmembrane region" description="Helical" evidence="5">
    <location>
        <begin position="501"/>
        <end position="523"/>
    </location>
</feature>
<evidence type="ECO:0000313" key="7">
    <source>
        <dbReference type="EMBL" id="CAK7225591.1"/>
    </source>
</evidence>
<dbReference type="Gene3D" id="1.20.1250.20">
    <property type="entry name" value="MFS general substrate transporter like domains"/>
    <property type="match status" value="1"/>
</dbReference>
<feature type="transmembrane region" description="Helical" evidence="5">
    <location>
        <begin position="225"/>
        <end position="245"/>
    </location>
</feature>
<feature type="transmembrane region" description="Helical" evidence="5">
    <location>
        <begin position="313"/>
        <end position="346"/>
    </location>
</feature>
<organism evidence="7 8">
    <name type="scientific">Sporothrix eucalyptigena</name>
    <dbReference type="NCBI Taxonomy" id="1812306"/>
    <lineage>
        <taxon>Eukaryota</taxon>
        <taxon>Fungi</taxon>
        <taxon>Dikarya</taxon>
        <taxon>Ascomycota</taxon>
        <taxon>Pezizomycotina</taxon>
        <taxon>Sordariomycetes</taxon>
        <taxon>Sordariomycetidae</taxon>
        <taxon>Ophiostomatales</taxon>
        <taxon>Ophiostomataceae</taxon>
        <taxon>Sporothrix</taxon>
    </lineage>
</organism>
<evidence type="ECO:0000256" key="2">
    <source>
        <dbReference type="ARBA" id="ARBA00022692"/>
    </source>
</evidence>
<dbReference type="SUPFAM" id="SSF103473">
    <property type="entry name" value="MFS general substrate transporter"/>
    <property type="match status" value="1"/>
</dbReference>
<feature type="transmembrane region" description="Helical" evidence="5">
    <location>
        <begin position="72"/>
        <end position="98"/>
    </location>
</feature>
<keyword evidence="8" id="KW-1185">Reference proteome</keyword>
<dbReference type="Proteomes" id="UP001642482">
    <property type="component" value="Unassembled WGS sequence"/>
</dbReference>
<sequence length="548" mass="59701">MGLGVLEPRSATGTVPGTVVLEAEAVDRVDGHSELLKRASGKHNDIILTPQPSDDPNDPLNWPSWKKYLTMLILVMGCCFCGSITGPLLNASLAILAVELDRSFGQITLISGYQLLVAGACGPLVSALSRKYGKRPVFLFSSTICLVGTIIGSVSYTYNTLLAARTIQGFTLAAYESLVFSAVGDLFFVHQRGVWTMVMTFTLTCVSNLVSVVSGSITFALGWHYLFHIMIACVGFQLILLILFVPETNYRRVPSTVASSSASGNGDDGIEKEGGVIGVEDVQQVEALRRIPKKKTFWQEMAVYNGTFSDENLFALIIAPFVVCSNTLALWTIFITGAVTSFYVAIAYVTAQLFSVPPYNLNTSQVGYISLGPFIGGALGAVLIGIMLDPLSLWLTKKNKGIYEPEFRLALTPLGMLCGIGLFGFGALSADLDSVYGVAVMWGVMLCGCSFIIGPYSAYTIDAFREMASEIFIANVMFKNFLFYGYSYFVNNWTASAGPKAPFFTFGGISLVFVSTTVLVYMFGKRYRWFWATHNILEKLNITTHAEM</sequence>
<evidence type="ECO:0000259" key="6">
    <source>
        <dbReference type="PROSITE" id="PS50850"/>
    </source>
</evidence>
<feature type="transmembrane region" description="Helical" evidence="5">
    <location>
        <begin position="201"/>
        <end position="219"/>
    </location>
</feature>
<dbReference type="PROSITE" id="PS50850">
    <property type="entry name" value="MFS"/>
    <property type="match status" value="1"/>
</dbReference>
<comment type="caution">
    <text evidence="7">The sequence shown here is derived from an EMBL/GenBank/DDBJ whole genome shotgun (WGS) entry which is preliminary data.</text>
</comment>
<protein>
    <recommendedName>
        <fullName evidence="6">Major facilitator superfamily (MFS) profile domain-containing protein</fullName>
    </recommendedName>
</protein>
<reference evidence="7 8" key="1">
    <citation type="submission" date="2024-01" db="EMBL/GenBank/DDBJ databases">
        <authorList>
            <person name="Allen C."/>
            <person name="Tagirdzhanova G."/>
        </authorList>
    </citation>
    <scope>NUCLEOTIDE SEQUENCE [LARGE SCALE GENOMIC DNA]</scope>
</reference>